<evidence type="ECO:0000256" key="8">
    <source>
        <dbReference type="ARBA" id="ARBA00023315"/>
    </source>
</evidence>
<feature type="region of interest" description="Disordered" evidence="12">
    <location>
        <begin position="24"/>
        <end position="77"/>
    </location>
</feature>
<feature type="compositionally biased region" description="Low complexity" evidence="12">
    <location>
        <begin position="32"/>
        <end position="44"/>
    </location>
</feature>
<keyword evidence="3 10" id="KW-0808">Transferase</keyword>
<comment type="subcellular location">
    <subcellularLocation>
        <location evidence="1 10">Endoplasmic reticulum membrane</location>
        <topology evidence="1 10">Multi-pass membrane protein</topology>
    </subcellularLocation>
</comment>
<dbReference type="OrthoDB" id="10039049at2759"/>
<evidence type="ECO:0000256" key="9">
    <source>
        <dbReference type="ARBA" id="ARBA00023568"/>
    </source>
</evidence>
<keyword evidence="8 10" id="KW-0012">Acyltransferase</keyword>
<comment type="function">
    <text evidence="9">Sterol O-acyltransferase that catalyzes the formation of stery esters.</text>
</comment>
<proteinExistence type="inferred from homology"/>
<feature type="compositionally biased region" description="Polar residues" evidence="12">
    <location>
        <begin position="55"/>
        <end position="64"/>
    </location>
</feature>
<evidence type="ECO:0000256" key="4">
    <source>
        <dbReference type="ARBA" id="ARBA00022692"/>
    </source>
</evidence>
<dbReference type="Proteomes" id="UP000267821">
    <property type="component" value="Unassembled WGS sequence"/>
</dbReference>
<evidence type="ECO:0000256" key="5">
    <source>
        <dbReference type="ARBA" id="ARBA00022824"/>
    </source>
</evidence>
<feature type="active site" evidence="11">
    <location>
        <position position="459"/>
    </location>
</feature>
<protein>
    <recommendedName>
        <fullName evidence="10">O-acyltransferase</fullName>
    </recommendedName>
</protein>
<feature type="transmembrane region" description="Helical" evidence="13">
    <location>
        <begin position="370"/>
        <end position="391"/>
    </location>
</feature>
<evidence type="ECO:0000256" key="12">
    <source>
        <dbReference type="SAM" id="MobiDB-lite"/>
    </source>
</evidence>
<evidence type="ECO:0000256" key="10">
    <source>
        <dbReference type="PIRNR" id="PIRNR000439"/>
    </source>
</evidence>
<feature type="transmembrane region" description="Helical" evidence="13">
    <location>
        <begin position="214"/>
        <end position="231"/>
    </location>
</feature>
<dbReference type="STRING" id="1051890.A0A3N4LQ37"/>
<keyword evidence="15" id="KW-1185">Reference proteome</keyword>
<keyword evidence="7 10" id="KW-0472">Membrane</keyword>
<evidence type="ECO:0000256" key="7">
    <source>
        <dbReference type="ARBA" id="ARBA00023136"/>
    </source>
</evidence>
<feature type="transmembrane region" description="Helical" evidence="13">
    <location>
        <begin position="502"/>
        <end position="521"/>
    </location>
</feature>
<dbReference type="AlphaFoldDB" id="A0A3N4LQ37"/>
<evidence type="ECO:0000256" key="3">
    <source>
        <dbReference type="ARBA" id="ARBA00022679"/>
    </source>
</evidence>
<dbReference type="EMBL" id="ML121544">
    <property type="protein sequence ID" value="RPB23778.1"/>
    <property type="molecule type" value="Genomic_DNA"/>
</dbReference>
<dbReference type="PIRSF" id="PIRSF000439">
    <property type="entry name" value="Oat_ACAT_DAG_ARE"/>
    <property type="match status" value="1"/>
</dbReference>
<evidence type="ECO:0000256" key="13">
    <source>
        <dbReference type="SAM" id="Phobius"/>
    </source>
</evidence>
<feature type="transmembrane region" description="Helical" evidence="13">
    <location>
        <begin position="446"/>
        <end position="466"/>
    </location>
</feature>
<keyword evidence="6 13" id="KW-1133">Transmembrane helix</keyword>
<feature type="transmembrane region" description="Helical" evidence="13">
    <location>
        <begin position="154"/>
        <end position="177"/>
    </location>
</feature>
<evidence type="ECO:0000256" key="11">
    <source>
        <dbReference type="PIRSR" id="PIRSR000439-1"/>
    </source>
</evidence>
<dbReference type="InterPro" id="IPR004299">
    <property type="entry name" value="MBOAT_fam"/>
</dbReference>
<evidence type="ECO:0000313" key="14">
    <source>
        <dbReference type="EMBL" id="RPB23778.1"/>
    </source>
</evidence>
<sequence length="522" mass="59783">MSASTTSACNGYLTTSSELLNESANGALRPRTAANDATANGNATLKPNVFRRGSDGSNVSSGRSTPAPDDALPSLKSIKHARKERRRRLFPTVDYESRVSHFDPDSSHRDFRGFFTLFWIGLVIMVITASLKNLRGTSSILRTSIFSLFTERLWELGLAEAAMVASTLICLPIQHFIERRRLSWEREGYLLQHFLQSIWLGIWVYLPFFMEWKWTHQVFFTLHALTLLMKIHSYSFYCGHLSATQNQLKALDANNTKKEPQEDSELREALAFELTSPNGNVTYPANLTLENYVDYLLCPTLCYEMSYPRTEGIRWAKVAEKAAAVFGCIFLLTITSEEFILPTMAEAAVRLEHATNLTEAGLTMLESISLLLFPFMVTFLLVFLVIFEYVLGAFAEITCFADRHFYSDWWNSTNWLEFSREWNIPVHRFLQRHVYGASRPHMSRPIATLVTFLISALAHELVLFCITKKLRGYGFICQMLQLPIIVIQRSRFMRDQLLLNNIMFWISMIWGLSMISALYILV</sequence>
<organism evidence="14 15">
    <name type="scientific">Terfezia boudieri ATCC MYA-4762</name>
    <dbReference type="NCBI Taxonomy" id="1051890"/>
    <lineage>
        <taxon>Eukaryota</taxon>
        <taxon>Fungi</taxon>
        <taxon>Dikarya</taxon>
        <taxon>Ascomycota</taxon>
        <taxon>Pezizomycotina</taxon>
        <taxon>Pezizomycetes</taxon>
        <taxon>Pezizales</taxon>
        <taxon>Pezizaceae</taxon>
        <taxon>Terfezia</taxon>
    </lineage>
</organism>
<feature type="transmembrane region" description="Helical" evidence="13">
    <location>
        <begin position="189"/>
        <end position="208"/>
    </location>
</feature>
<dbReference type="GO" id="GO:0008204">
    <property type="term" value="P:ergosterol metabolic process"/>
    <property type="evidence" value="ECO:0007669"/>
    <property type="project" value="TreeGrafter"/>
</dbReference>
<evidence type="ECO:0000256" key="2">
    <source>
        <dbReference type="ARBA" id="ARBA00009010"/>
    </source>
</evidence>
<dbReference type="GO" id="GO:0034737">
    <property type="term" value="F:ergosterol O-acyltransferase activity"/>
    <property type="evidence" value="ECO:0007669"/>
    <property type="project" value="TreeGrafter"/>
</dbReference>
<reference evidence="14 15" key="1">
    <citation type="journal article" date="2018" name="Nat. Ecol. Evol.">
        <title>Pezizomycetes genomes reveal the molecular basis of ectomycorrhizal truffle lifestyle.</title>
        <authorList>
            <person name="Murat C."/>
            <person name="Payen T."/>
            <person name="Noel B."/>
            <person name="Kuo A."/>
            <person name="Morin E."/>
            <person name="Chen J."/>
            <person name="Kohler A."/>
            <person name="Krizsan K."/>
            <person name="Balestrini R."/>
            <person name="Da Silva C."/>
            <person name="Montanini B."/>
            <person name="Hainaut M."/>
            <person name="Levati E."/>
            <person name="Barry K.W."/>
            <person name="Belfiori B."/>
            <person name="Cichocki N."/>
            <person name="Clum A."/>
            <person name="Dockter R.B."/>
            <person name="Fauchery L."/>
            <person name="Guy J."/>
            <person name="Iotti M."/>
            <person name="Le Tacon F."/>
            <person name="Lindquist E.A."/>
            <person name="Lipzen A."/>
            <person name="Malagnac F."/>
            <person name="Mello A."/>
            <person name="Molinier V."/>
            <person name="Miyauchi S."/>
            <person name="Poulain J."/>
            <person name="Riccioni C."/>
            <person name="Rubini A."/>
            <person name="Sitrit Y."/>
            <person name="Splivallo R."/>
            <person name="Traeger S."/>
            <person name="Wang M."/>
            <person name="Zifcakova L."/>
            <person name="Wipf D."/>
            <person name="Zambonelli A."/>
            <person name="Paolocci F."/>
            <person name="Nowrousian M."/>
            <person name="Ottonello S."/>
            <person name="Baldrian P."/>
            <person name="Spatafora J.W."/>
            <person name="Henrissat B."/>
            <person name="Nagy L.G."/>
            <person name="Aury J.M."/>
            <person name="Wincker P."/>
            <person name="Grigoriev I.V."/>
            <person name="Bonfante P."/>
            <person name="Martin F.M."/>
        </authorList>
    </citation>
    <scope>NUCLEOTIDE SEQUENCE [LARGE SCALE GENOMIC DNA]</scope>
    <source>
        <strain evidence="14 15">ATCC MYA-4762</strain>
    </source>
</reference>
<evidence type="ECO:0000256" key="1">
    <source>
        <dbReference type="ARBA" id="ARBA00004477"/>
    </source>
</evidence>
<name>A0A3N4LQ37_9PEZI</name>
<dbReference type="InterPro" id="IPR014371">
    <property type="entry name" value="Oat_ACAT_DAG_ARE"/>
</dbReference>
<dbReference type="Pfam" id="PF03062">
    <property type="entry name" value="MBOAT"/>
    <property type="match status" value="1"/>
</dbReference>
<evidence type="ECO:0000313" key="15">
    <source>
        <dbReference type="Proteomes" id="UP000267821"/>
    </source>
</evidence>
<dbReference type="PANTHER" id="PTHR10408:SF9">
    <property type="entry name" value="STEROL O-ACYLTRANSFERASE 2-RELATED"/>
    <property type="match status" value="1"/>
</dbReference>
<keyword evidence="4 13" id="KW-0812">Transmembrane</keyword>
<dbReference type="InParanoid" id="A0A3N4LQ37"/>
<evidence type="ECO:0000256" key="6">
    <source>
        <dbReference type="ARBA" id="ARBA00022989"/>
    </source>
</evidence>
<dbReference type="GO" id="GO:0005789">
    <property type="term" value="C:endoplasmic reticulum membrane"/>
    <property type="evidence" value="ECO:0007669"/>
    <property type="project" value="UniProtKB-SubCell"/>
</dbReference>
<feature type="transmembrane region" description="Helical" evidence="13">
    <location>
        <begin position="114"/>
        <end position="134"/>
    </location>
</feature>
<accession>A0A3N4LQ37</accession>
<keyword evidence="5 10" id="KW-0256">Endoplasmic reticulum</keyword>
<dbReference type="PANTHER" id="PTHR10408">
    <property type="entry name" value="STEROL O-ACYLTRANSFERASE"/>
    <property type="match status" value="1"/>
</dbReference>
<gene>
    <name evidence="14" type="ORF">L211DRAFT_857492</name>
</gene>
<comment type="similarity">
    <text evidence="2 10">Belongs to the membrane-bound acyltransferase family. Sterol o-acyltransferase subfamily.</text>
</comment>